<comment type="caution">
    <text evidence="2">The sequence shown here is derived from an EMBL/GenBank/DDBJ whole genome shotgun (WGS) entry which is preliminary data.</text>
</comment>
<sequence length="355" mass="39588">MRRIQEFAVKSSALVGLYGAGLVGRSIGQAFAQPFVFVDDTPEKQGTCIDGHDVVSLEQFASTPASRHQLYICIYQPRFSWERKREQILQQYPSLNVNSFADLFVSSSIDTAYAFFEPADVLKQKLERYTQIAPLLEDALSRQTLDAHLQFRLTGQFEKIVWTSRRDVPFLVAALQPDVTYVDAGAFDGDTAEDFLALSGGRFSRIQIVEPDVTNLARARARMTRLGILDRVEFHAQAIMDTRGMIGFNERGREGSSVDPMSEHKVEAVMLSDFDAPGQLYVKLDIEGAETAALRASRDFIAARRPLLAISVYHRPDDLMDIAEGFVDAGYALYLRCHGEAGGDDLMLYALPRSA</sequence>
<dbReference type="AlphaFoldDB" id="A0A3N6N515"/>
<keyword evidence="2" id="KW-0808">Transferase</keyword>
<keyword evidence="2" id="KW-0489">Methyltransferase</keyword>
<reference evidence="2 3" key="1">
    <citation type="submission" date="2018-11" db="EMBL/GenBank/DDBJ databases">
        <title>Paraburkholderia sp. DHOA04, isolated from soil.</title>
        <authorList>
            <person name="Gao Z.-H."/>
            <person name="Qiu L.-H."/>
            <person name="Fu J.-C."/>
        </authorList>
    </citation>
    <scope>NUCLEOTIDE SEQUENCE [LARGE SCALE GENOMIC DNA]</scope>
    <source>
        <strain evidence="2 3">DHOA04</strain>
    </source>
</reference>
<accession>A0A3N6N515</accession>
<dbReference type="GO" id="GO:0032259">
    <property type="term" value="P:methylation"/>
    <property type="evidence" value="ECO:0007669"/>
    <property type="project" value="UniProtKB-KW"/>
</dbReference>
<gene>
    <name evidence="2" type="ORF">D1Y85_14185</name>
</gene>
<keyword evidence="3" id="KW-1185">Reference proteome</keyword>
<evidence type="ECO:0000259" key="1">
    <source>
        <dbReference type="Pfam" id="PF05050"/>
    </source>
</evidence>
<evidence type="ECO:0000313" key="2">
    <source>
        <dbReference type="EMBL" id="RQH05761.1"/>
    </source>
</evidence>
<protein>
    <submittedName>
        <fullName evidence="2">FkbM family methyltransferase</fullName>
    </submittedName>
</protein>
<proteinExistence type="predicted"/>
<dbReference type="Proteomes" id="UP000272778">
    <property type="component" value="Unassembled WGS sequence"/>
</dbReference>
<evidence type="ECO:0000313" key="3">
    <source>
        <dbReference type="Proteomes" id="UP000272778"/>
    </source>
</evidence>
<dbReference type="GO" id="GO:0008168">
    <property type="term" value="F:methyltransferase activity"/>
    <property type="evidence" value="ECO:0007669"/>
    <property type="project" value="UniProtKB-KW"/>
</dbReference>
<dbReference type="SUPFAM" id="SSF53335">
    <property type="entry name" value="S-adenosyl-L-methionine-dependent methyltransferases"/>
    <property type="match status" value="1"/>
</dbReference>
<feature type="domain" description="Methyltransferase FkbM" evidence="1">
    <location>
        <begin position="183"/>
        <end position="319"/>
    </location>
</feature>
<organism evidence="2 3">
    <name type="scientific">Paraburkholderia dinghuensis</name>
    <dbReference type="NCBI Taxonomy" id="2305225"/>
    <lineage>
        <taxon>Bacteria</taxon>
        <taxon>Pseudomonadati</taxon>
        <taxon>Pseudomonadota</taxon>
        <taxon>Betaproteobacteria</taxon>
        <taxon>Burkholderiales</taxon>
        <taxon>Burkholderiaceae</taxon>
        <taxon>Paraburkholderia</taxon>
    </lineage>
</organism>
<dbReference type="InterPro" id="IPR006342">
    <property type="entry name" value="FkbM_mtfrase"/>
</dbReference>
<dbReference type="EMBL" id="RQIS01000009">
    <property type="protein sequence ID" value="RQH05761.1"/>
    <property type="molecule type" value="Genomic_DNA"/>
</dbReference>
<dbReference type="OrthoDB" id="5329963at2"/>
<dbReference type="Pfam" id="PF05050">
    <property type="entry name" value="Methyltransf_21"/>
    <property type="match status" value="1"/>
</dbReference>
<name>A0A3N6N515_9BURK</name>
<dbReference type="NCBIfam" id="TIGR01444">
    <property type="entry name" value="fkbM_fam"/>
    <property type="match status" value="1"/>
</dbReference>
<dbReference type="Gene3D" id="3.40.50.150">
    <property type="entry name" value="Vaccinia Virus protein VP39"/>
    <property type="match status" value="1"/>
</dbReference>
<dbReference type="InterPro" id="IPR029063">
    <property type="entry name" value="SAM-dependent_MTases_sf"/>
</dbReference>